<dbReference type="InterPro" id="IPR028082">
    <property type="entry name" value="Peripla_BP_I"/>
</dbReference>
<dbReference type="PANTHER" id="PTHR30146">
    <property type="entry name" value="LACI-RELATED TRANSCRIPTIONAL REPRESSOR"/>
    <property type="match status" value="1"/>
</dbReference>
<evidence type="ECO:0000256" key="2">
    <source>
        <dbReference type="ARBA" id="ARBA00023125"/>
    </source>
</evidence>
<evidence type="ECO:0000256" key="3">
    <source>
        <dbReference type="ARBA" id="ARBA00023163"/>
    </source>
</evidence>
<evidence type="ECO:0000313" key="6">
    <source>
        <dbReference type="Proteomes" id="UP000501058"/>
    </source>
</evidence>
<dbReference type="Gene3D" id="3.40.50.2300">
    <property type="match status" value="2"/>
</dbReference>
<dbReference type="SUPFAM" id="SSF53822">
    <property type="entry name" value="Periplasmic binding protein-like I"/>
    <property type="match status" value="1"/>
</dbReference>
<dbReference type="KEGG" id="prv:G7070_09340"/>
<accession>A0A6G7Y6M2</accession>
<evidence type="ECO:0000259" key="4">
    <source>
        <dbReference type="PROSITE" id="PS50932"/>
    </source>
</evidence>
<keyword evidence="6" id="KW-1185">Reference proteome</keyword>
<keyword evidence="3" id="KW-0804">Transcription</keyword>
<evidence type="ECO:0000256" key="1">
    <source>
        <dbReference type="ARBA" id="ARBA00023015"/>
    </source>
</evidence>
<dbReference type="Pfam" id="PF00356">
    <property type="entry name" value="LacI"/>
    <property type="match status" value="1"/>
</dbReference>
<dbReference type="InterPro" id="IPR010982">
    <property type="entry name" value="Lambda_DNA-bd_dom_sf"/>
</dbReference>
<dbReference type="Proteomes" id="UP000501058">
    <property type="component" value="Chromosome"/>
</dbReference>
<dbReference type="Gene3D" id="1.10.260.40">
    <property type="entry name" value="lambda repressor-like DNA-binding domains"/>
    <property type="match status" value="1"/>
</dbReference>
<protein>
    <submittedName>
        <fullName evidence="5">LacI family transcriptional regulator</fullName>
    </submittedName>
</protein>
<organism evidence="5 6">
    <name type="scientific">Propioniciclava coleopterorum</name>
    <dbReference type="NCBI Taxonomy" id="2714937"/>
    <lineage>
        <taxon>Bacteria</taxon>
        <taxon>Bacillati</taxon>
        <taxon>Actinomycetota</taxon>
        <taxon>Actinomycetes</taxon>
        <taxon>Propionibacteriales</taxon>
        <taxon>Propionibacteriaceae</taxon>
        <taxon>Propioniciclava</taxon>
    </lineage>
</organism>
<dbReference type="Pfam" id="PF13377">
    <property type="entry name" value="Peripla_BP_3"/>
    <property type="match status" value="1"/>
</dbReference>
<dbReference type="SUPFAM" id="SSF47413">
    <property type="entry name" value="lambda repressor-like DNA-binding domains"/>
    <property type="match status" value="1"/>
</dbReference>
<feature type="domain" description="HTH lacI-type" evidence="4">
    <location>
        <begin position="16"/>
        <end position="71"/>
    </location>
</feature>
<dbReference type="InterPro" id="IPR000843">
    <property type="entry name" value="HTH_LacI"/>
</dbReference>
<gene>
    <name evidence="5" type="ORF">G7070_09340</name>
</gene>
<keyword evidence="2" id="KW-0238">DNA-binding</keyword>
<dbReference type="SMART" id="SM00354">
    <property type="entry name" value="HTH_LACI"/>
    <property type="match status" value="1"/>
</dbReference>
<sequence length="336" mass="35927">MIGVTDPATQKPPQRATIRMVAERAGVSTATVSYVLRGANVPISEATAARVRRAAETLGYRANSAAQAMRTGSNGLLLLSLQVIGDPWALAVQESISRVASANGLTALIQADGDWYETARRVQPDLLYIDNPEDDDAPRLTEMARAGQRIVAMSDTLEPRGFDVVRSLAGPGAALVMEHVTTLTGDVAYLGRGEATRQGDRRRAYLDAVDAGRVSARRLLDYDGSRTDAFRTAQRCLTRPDRPRAIVCNTDYAALAAIQAAQSLGLRVPQDVYVAGLGNTPAGASSSPSLTTAGPRDFFEAQAKLLVRAATGAGTPGTMHDFTWQLFVRESTRPTR</sequence>
<dbReference type="PROSITE" id="PS50932">
    <property type="entry name" value="HTH_LACI_2"/>
    <property type="match status" value="1"/>
</dbReference>
<dbReference type="GO" id="GO:0003700">
    <property type="term" value="F:DNA-binding transcription factor activity"/>
    <property type="evidence" value="ECO:0007669"/>
    <property type="project" value="TreeGrafter"/>
</dbReference>
<dbReference type="PANTHER" id="PTHR30146:SF153">
    <property type="entry name" value="LACTOSE OPERON REPRESSOR"/>
    <property type="match status" value="1"/>
</dbReference>
<reference evidence="5 6" key="1">
    <citation type="submission" date="2020-03" db="EMBL/GenBank/DDBJ databases">
        <title>Propioniciclava sp. nov., isolated from Hydrophilus acuminatus.</title>
        <authorList>
            <person name="Hyun D.-W."/>
            <person name="Bae J.-W."/>
        </authorList>
    </citation>
    <scope>NUCLEOTIDE SEQUENCE [LARGE SCALE GENOMIC DNA]</scope>
    <source>
        <strain evidence="5 6">HDW11</strain>
    </source>
</reference>
<name>A0A6G7Y6M2_9ACTN</name>
<evidence type="ECO:0000313" key="5">
    <source>
        <dbReference type="EMBL" id="QIK72433.1"/>
    </source>
</evidence>
<dbReference type="GO" id="GO:0000976">
    <property type="term" value="F:transcription cis-regulatory region binding"/>
    <property type="evidence" value="ECO:0007669"/>
    <property type="project" value="TreeGrafter"/>
</dbReference>
<keyword evidence="1" id="KW-0805">Transcription regulation</keyword>
<dbReference type="EMBL" id="CP049865">
    <property type="protein sequence ID" value="QIK72433.1"/>
    <property type="molecule type" value="Genomic_DNA"/>
</dbReference>
<proteinExistence type="predicted"/>
<dbReference type="AlphaFoldDB" id="A0A6G7Y6M2"/>
<dbReference type="InterPro" id="IPR046335">
    <property type="entry name" value="LacI/GalR-like_sensor"/>
</dbReference>